<dbReference type="RefSeq" id="XP_040712759.1">
    <property type="nucleotide sequence ID" value="XM_040858599.1"/>
</dbReference>
<dbReference type="AlphaFoldDB" id="A0A1Y2DMP2"/>
<keyword evidence="2" id="KW-1185">Reference proteome</keyword>
<accession>A0A1Y2DMP2</accession>
<comment type="caution">
    <text evidence="1">The sequence shown here is derived from an EMBL/GenBank/DDBJ whole genome shotgun (WGS) entry which is preliminary data.</text>
</comment>
<name>A0A1Y2DMP2_9PEZI</name>
<dbReference type="Proteomes" id="UP000193689">
    <property type="component" value="Unassembled WGS sequence"/>
</dbReference>
<protein>
    <submittedName>
        <fullName evidence="1">Uncharacterized protein</fullName>
    </submittedName>
</protein>
<dbReference type="GeneID" id="63774811"/>
<dbReference type="InParanoid" id="A0A1Y2DMP2"/>
<gene>
    <name evidence="1" type="ORF">BCR38DRAFT_411682</name>
</gene>
<organism evidence="1 2">
    <name type="scientific">Pseudomassariella vexata</name>
    <dbReference type="NCBI Taxonomy" id="1141098"/>
    <lineage>
        <taxon>Eukaryota</taxon>
        <taxon>Fungi</taxon>
        <taxon>Dikarya</taxon>
        <taxon>Ascomycota</taxon>
        <taxon>Pezizomycotina</taxon>
        <taxon>Sordariomycetes</taxon>
        <taxon>Xylariomycetidae</taxon>
        <taxon>Amphisphaeriales</taxon>
        <taxon>Pseudomassariaceae</taxon>
        <taxon>Pseudomassariella</taxon>
    </lineage>
</organism>
<evidence type="ECO:0000313" key="2">
    <source>
        <dbReference type="Proteomes" id="UP000193689"/>
    </source>
</evidence>
<dbReference type="EMBL" id="MCFJ01000011">
    <property type="protein sequence ID" value="ORY60532.1"/>
    <property type="molecule type" value="Genomic_DNA"/>
</dbReference>
<sequence length="178" mass="20034">MTKHDETDPVMTDHHALVYGTWNFLIFRYFASKTHNEFTIRIPTNGIGMFIRPIRKLNSDKDLKLLICDISWAVNEKTFADSNRNFLETKKKGEKEEDQTCSTALGRAIHSYPLKASVPANTPFSSSRFRTRFDSAGARRAAPAVCTHQLLPSVATSGSCPFGIIKCLPFEKRPLPTL</sequence>
<reference evidence="1 2" key="1">
    <citation type="submission" date="2016-07" db="EMBL/GenBank/DDBJ databases">
        <title>Pervasive Adenine N6-methylation of Active Genes in Fungi.</title>
        <authorList>
            <consortium name="DOE Joint Genome Institute"/>
            <person name="Mondo S.J."/>
            <person name="Dannebaum R.O."/>
            <person name="Kuo R.C."/>
            <person name="Labutti K."/>
            <person name="Haridas S."/>
            <person name="Kuo A."/>
            <person name="Salamov A."/>
            <person name="Ahrendt S.R."/>
            <person name="Lipzen A."/>
            <person name="Sullivan W."/>
            <person name="Andreopoulos W.B."/>
            <person name="Clum A."/>
            <person name="Lindquist E."/>
            <person name="Daum C."/>
            <person name="Ramamoorthy G.K."/>
            <person name="Gryganskyi A."/>
            <person name="Culley D."/>
            <person name="Magnuson J.K."/>
            <person name="James T.Y."/>
            <person name="O'Malley M.A."/>
            <person name="Stajich J.E."/>
            <person name="Spatafora J.W."/>
            <person name="Visel A."/>
            <person name="Grigoriev I.V."/>
        </authorList>
    </citation>
    <scope>NUCLEOTIDE SEQUENCE [LARGE SCALE GENOMIC DNA]</scope>
    <source>
        <strain evidence="1 2">CBS 129021</strain>
    </source>
</reference>
<evidence type="ECO:0000313" key="1">
    <source>
        <dbReference type="EMBL" id="ORY60532.1"/>
    </source>
</evidence>
<proteinExistence type="predicted"/>